<evidence type="ECO:0000313" key="16">
    <source>
        <dbReference type="RefSeq" id="XP_015510984.2"/>
    </source>
</evidence>
<evidence type="ECO:0000256" key="13">
    <source>
        <dbReference type="SAM" id="Phobius"/>
    </source>
</evidence>
<evidence type="ECO:0000256" key="6">
    <source>
        <dbReference type="ARBA" id="ARBA00022989"/>
    </source>
</evidence>
<feature type="repeat" description="ANK" evidence="12">
    <location>
        <begin position="570"/>
        <end position="602"/>
    </location>
</feature>
<evidence type="ECO:0000256" key="11">
    <source>
        <dbReference type="ARBA" id="ARBA00023303"/>
    </source>
</evidence>
<evidence type="ECO:0000259" key="14">
    <source>
        <dbReference type="PROSITE" id="PS50175"/>
    </source>
</evidence>
<evidence type="ECO:0000256" key="3">
    <source>
        <dbReference type="ARBA" id="ARBA00022606"/>
    </source>
</evidence>
<keyword evidence="15" id="KW-1185">Reference proteome</keyword>
<dbReference type="InterPro" id="IPR001995">
    <property type="entry name" value="Peptidase_A2_cat"/>
</dbReference>
<evidence type="ECO:0000256" key="2">
    <source>
        <dbReference type="ARBA" id="ARBA00022448"/>
    </source>
</evidence>
<keyword evidence="9 13" id="KW-0472">Membrane</keyword>
<dbReference type="RefSeq" id="XP_046587670.1">
    <property type="nucleotide sequence ID" value="XM_046731714.1"/>
</dbReference>
<evidence type="ECO:0000256" key="5">
    <source>
        <dbReference type="ARBA" id="ARBA00022737"/>
    </source>
</evidence>
<dbReference type="InParanoid" id="A0A6J0B7K7"/>
<feature type="repeat" description="ANK" evidence="12">
    <location>
        <begin position="136"/>
        <end position="163"/>
    </location>
</feature>
<dbReference type="OrthoDB" id="5402602at2759"/>
<evidence type="ECO:0000256" key="9">
    <source>
        <dbReference type="ARBA" id="ARBA00023136"/>
    </source>
</evidence>
<evidence type="ECO:0000313" key="15">
    <source>
        <dbReference type="Proteomes" id="UP000829291"/>
    </source>
</evidence>
<dbReference type="InterPro" id="IPR036770">
    <property type="entry name" value="Ankyrin_rpt-contain_sf"/>
</dbReference>
<keyword evidence="3" id="KW-0716">Sensory transduction</keyword>
<feature type="transmembrane region" description="Helical" evidence="13">
    <location>
        <begin position="906"/>
        <end position="928"/>
    </location>
</feature>
<feature type="domain" description="Peptidase A2" evidence="14">
    <location>
        <begin position="587"/>
        <end position="602"/>
    </location>
</feature>
<dbReference type="Proteomes" id="UP000829291">
    <property type="component" value="Chromosome 2"/>
</dbReference>
<keyword evidence="11" id="KW-0407">Ion channel</keyword>
<dbReference type="RefSeq" id="XP_046587671.1">
    <property type="nucleotide sequence ID" value="XM_046731715.1"/>
</dbReference>
<dbReference type="PROSITE" id="PS50175">
    <property type="entry name" value="ASP_PROT_RETROV"/>
    <property type="match status" value="1"/>
</dbReference>
<dbReference type="GO" id="GO:0004190">
    <property type="term" value="F:aspartic-type endopeptidase activity"/>
    <property type="evidence" value="ECO:0007669"/>
    <property type="project" value="InterPro"/>
</dbReference>
<keyword evidence="8" id="KW-0406">Ion transport</keyword>
<evidence type="ECO:0000256" key="12">
    <source>
        <dbReference type="PROSITE-ProRule" id="PRU00023"/>
    </source>
</evidence>
<name>A0A6J0B7K7_NEOLC</name>
<dbReference type="InterPro" id="IPR005821">
    <property type="entry name" value="Ion_trans_dom"/>
</dbReference>
<dbReference type="InterPro" id="IPR002110">
    <property type="entry name" value="Ankyrin_rpt"/>
</dbReference>
<dbReference type="SUPFAM" id="SSF48403">
    <property type="entry name" value="Ankyrin repeat"/>
    <property type="match status" value="2"/>
</dbReference>
<dbReference type="SMART" id="SM00248">
    <property type="entry name" value="ANK"/>
    <property type="match status" value="12"/>
</dbReference>
<feature type="transmembrane region" description="Helical" evidence="13">
    <location>
        <begin position="703"/>
        <end position="728"/>
    </location>
</feature>
<dbReference type="PROSITE" id="PS50297">
    <property type="entry name" value="ANK_REP_REGION"/>
    <property type="match status" value="7"/>
</dbReference>
<evidence type="ECO:0000313" key="18">
    <source>
        <dbReference type="RefSeq" id="XP_046587671.1"/>
    </source>
</evidence>
<dbReference type="PANTHER" id="PTHR47143:SF1">
    <property type="entry name" value="ION_TRANS DOMAIN-CONTAINING PROTEIN"/>
    <property type="match status" value="1"/>
</dbReference>
<feature type="repeat" description="ANK" evidence="12">
    <location>
        <begin position="536"/>
        <end position="568"/>
    </location>
</feature>
<organism evidence="15 16">
    <name type="scientific">Neodiprion lecontei</name>
    <name type="common">Redheaded pine sawfly</name>
    <dbReference type="NCBI Taxonomy" id="441921"/>
    <lineage>
        <taxon>Eukaryota</taxon>
        <taxon>Metazoa</taxon>
        <taxon>Ecdysozoa</taxon>
        <taxon>Arthropoda</taxon>
        <taxon>Hexapoda</taxon>
        <taxon>Insecta</taxon>
        <taxon>Pterygota</taxon>
        <taxon>Neoptera</taxon>
        <taxon>Endopterygota</taxon>
        <taxon>Hymenoptera</taxon>
        <taxon>Tenthredinoidea</taxon>
        <taxon>Diprionidae</taxon>
        <taxon>Diprioninae</taxon>
        <taxon>Neodiprion</taxon>
    </lineage>
</organism>
<keyword evidence="6 13" id="KW-1133">Transmembrane helix</keyword>
<feature type="repeat" description="ANK" evidence="12">
    <location>
        <begin position="425"/>
        <end position="457"/>
    </location>
</feature>
<dbReference type="Pfam" id="PF00023">
    <property type="entry name" value="Ank"/>
    <property type="match status" value="1"/>
</dbReference>
<evidence type="ECO:0000256" key="8">
    <source>
        <dbReference type="ARBA" id="ARBA00023065"/>
    </source>
</evidence>
<dbReference type="PROSITE" id="PS50088">
    <property type="entry name" value="ANK_REPEAT"/>
    <property type="match status" value="9"/>
</dbReference>
<feature type="repeat" description="ANK" evidence="12">
    <location>
        <begin position="201"/>
        <end position="233"/>
    </location>
</feature>
<keyword evidence="7 12" id="KW-0040">ANK repeat</keyword>
<feature type="repeat" description="ANK" evidence="12">
    <location>
        <begin position="499"/>
        <end position="531"/>
    </location>
</feature>
<evidence type="ECO:0000256" key="7">
    <source>
        <dbReference type="ARBA" id="ARBA00023043"/>
    </source>
</evidence>
<evidence type="ECO:0000313" key="17">
    <source>
        <dbReference type="RefSeq" id="XP_046587670.1"/>
    </source>
</evidence>
<dbReference type="RefSeq" id="XP_015510984.2">
    <property type="nucleotide sequence ID" value="XM_015655498.2"/>
</dbReference>
<dbReference type="AlphaFoldDB" id="A0A6J0B7K7"/>
<dbReference type="PRINTS" id="PR01415">
    <property type="entry name" value="ANKYRIN"/>
</dbReference>
<dbReference type="PANTHER" id="PTHR47143">
    <property type="entry name" value="TRANSIENT RECEPTOR POTENTIAL CATION CHANNEL PROTEIN PAINLESS"/>
    <property type="match status" value="1"/>
</dbReference>
<dbReference type="InterPro" id="IPR052076">
    <property type="entry name" value="TRP_cation_channel"/>
</dbReference>
<comment type="subcellular location">
    <subcellularLocation>
        <location evidence="1">Membrane</location>
        <topology evidence="1">Multi-pass membrane protein</topology>
    </subcellularLocation>
</comment>
<feature type="repeat" description="ANK" evidence="12">
    <location>
        <begin position="356"/>
        <end position="388"/>
    </location>
</feature>
<protein>
    <submittedName>
        <fullName evidence="16 17">Transient receptor potential channel pyrexia-like</fullName>
    </submittedName>
</protein>
<dbReference type="KEGG" id="nlo:107217823"/>
<feature type="repeat" description="ANK" evidence="12">
    <location>
        <begin position="389"/>
        <end position="411"/>
    </location>
</feature>
<evidence type="ECO:0000256" key="1">
    <source>
        <dbReference type="ARBA" id="ARBA00004141"/>
    </source>
</evidence>
<dbReference type="GO" id="GO:0006508">
    <property type="term" value="P:proteolysis"/>
    <property type="evidence" value="ECO:0007669"/>
    <property type="project" value="InterPro"/>
</dbReference>
<dbReference type="Pfam" id="PF12796">
    <property type="entry name" value="Ank_2"/>
    <property type="match status" value="4"/>
</dbReference>
<reference evidence="16 17" key="1">
    <citation type="submission" date="2025-05" db="UniProtKB">
        <authorList>
            <consortium name="RefSeq"/>
        </authorList>
    </citation>
    <scope>IDENTIFICATION</scope>
    <source>
        <tissue evidence="16 17">Thorax and Abdomen</tissue>
    </source>
</reference>
<feature type="repeat" description="ANK" evidence="12">
    <location>
        <begin position="102"/>
        <end position="134"/>
    </location>
</feature>
<evidence type="ECO:0000256" key="4">
    <source>
        <dbReference type="ARBA" id="ARBA00022692"/>
    </source>
</evidence>
<dbReference type="Gene3D" id="1.25.40.20">
    <property type="entry name" value="Ankyrin repeat-containing domain"/>
    <property type="match status" value="3"/>
</dbReference>
<evidence type="ECO:0000256" key="10">
    <source>
        <dbReference type="ARBA" id="ARBA00023180"/>
    </source>
</evidence>
<keyword evidence="5" id="KW-0677">Repeat</keyword>
<feature type="transmembrane region" description="Helical" evidence="13">
    <location>
        <begin position="839"/>
        <end position="861"/>
    </location>
</feature>
<feature type="transmembrane region" description="Helical" evidence="13">
    <location>
        <begin position="799"/>
        <end position="819"/>
    </location>
</feature>
<gene>
    <name evidence="16 17 18" type="primary">LOC107217823</name>
</gene>
<keyword evidence="4 13" id="KW-0812">Transmembrane</keyword>
<keyword evidence="10" id="KW-0325">Glycoprotein</keyword>
<feature type="transmembrane region" description="Helical" evidence="13">
    <location>
        <begin position="743"/>
        <end position="762"/>
    </location>
</feature>
<dbReference type="Pfam" id="PF00520">
    <property type="entry name" value="Ion_trans"/>
    <property type="match status" value="1"/>
</dbReference>
<accession>A0A6J0B7K7</accession>
<dbReference type="GeneID" id="107217823"/>
<proteinExistence type="predicted"/>
<sequence>MSKYGYNSLPTGEPDPDDEMRVALPPLMVTLAVPSTPNYPMSPSPMGSSETLPEHQNAKRRMDRRLMRLNTELLQAVVDGNLAEVERGLQHDASANATCKPHRISSCHIASFLGHTDILRTLLKNGAQLEGTRDAMGRTPLHLAAWEGNPDCVKLLLDHAPELVNIATEKIEIKDKIRLEWIDSWDHDHQSVIDMLPVLEFGSSPLHVACKRTEMICVQHLLAAGAEFNKVDSRGMRPLDVVGENLIDHREEGDVEFRYPAVIASLIAAGSRHYLSSEYQDQSHIVTPLHTAVELGSLDAITVLLNANFPRSIWNAVGDTPMHLAIMKKAVEPLKLLMSIVNSEDSPNYLDPVNSVGLTPLQLAMRENWIPGVSIILEAGADVTTTSSNGYTALHLSAASGNLEMIQELLSIPDSQTIIEVENQPGETPLYCAIASGRVDCVKEILDAGASVQHKLRGGVTVFHRAAEHGFADILQLLLDRDPSTTKLMINARDKLAMSGMTPLHMAAYFGHAECVRILLEAGADILSTTTENPHTKATPLHLATTQNHYEVVAALLSRETDIIDVQDNHGWLPLHVACYHSSRESIKLLLDAGADLSVVTKDVDRKSMSAMDFLVYNVPRPVEFLESVFDAAITINEYTINEPNCLITLDYSILTPRGINMEQMRVVNALINSGNQFNQKRLLIHPLIESFLYLKWRTLSPFFMINLALYAVFVVATTQLITGIYYYEDKGEEPPVILNTQMSSYILVFSLVPIAILEFLHGQQRSWIYFRELESWVKWGSFILATLVVFADHNVNEWMRHVAAVAVLLAWTELMFLLSRFPEWGYYVLMFSKVATNVIKVLLTFGFLVIGFTFSFLVQFRSEPPFGSPWQSFVKTMVMMTSEFDYSDLFTGQEDYIVTLTLGRLVFVAFLVLAAIVLMNLMVGLAVNDINDLEIRGKTQRLFKQVNFLCSLDLVVYNKMILRLLPKSWRIRIEQGRCVDSKLYLHPGRPLRTIFKTLPSSIKEDIIQTARAGQKMSEPTMVDILDRLTNLEMILQKVFQKETLVPLQSNTEGCKDQSEATATSDLSTLAEYIDKLKDDSISRWEKTELIIDNVAQTLSALQRQLVTLNGNIAHSGNATHVVNIEEM</sequence>
<keyword evidence="2" id="KW-0813">Transport</keyword>